<reference evidence="11" key="1">
    <citation type="submission" date="2007-04" db="EMBL/GenBank/DDBJ databases">
        <title>Annotation of Pediculus humanus corporis strain USDA.</title>
        <authorList>
            <person name="Kirkness E."/>
            <person name="Hannick L."/>
            <person name="Hass B."/>
            <person name="Bruggner R."/>
            <person name="Lawson D."/>
            <person name="Bidwell S."/>
            <person name="Joardar V."/>
            <person name="Caler E."/>
            <person name="Walenz B."/>
            <person name="Inman J."/>
            <person name="Schobel S."/>
            <person name="Galinsky K."/>
            <person name="Amedeo P."/>
            <person name="Strausberg R."/>
        </authorList>
    </citation>
    <scope>NUCLEOTIDE SEQUENCE</scope>
    <source>
        <strain evidence="11">USDA</strain>
    </source>
</reference>
<evidence type="ECO:0000256" key="2">
    <source>
        <dbReference type="ARBA" id="ARBA00022741"/>
    </source>
</evidence>
<feature type="domain" description="Bromo" evidence="10">
    <location>
        <begin position="923"/>
        <end position="993"/>
    </location>
</feature>
<dbReference type="InterPro" id="IPR001487">
    <property type="entry name" value="Bromodomain"/>
</dbReference>
<dbReference type="VEuPathDB" id="VectorBase:PHUM284050"/>
<dbReference type="GeneID" id="8229501"/>
<evidence type="ECO:0000313" key="12">
    <source>
        <dbReference type="EnsemblMetazoa" id="PHUM284050-PA"/>
    </source>
</evidence>
<evidence type="ECO:0000256" key="6">
    <source>
        <dbReference type="ARBA" id="ARBA00074192"/>
    </source>
</evidence>
<feature type="region of interest" description="Disordered" evidence="9">
    <location>
        <begin position="87"/>
        <end position="389"/>
    </location>
</feature>
<dbReference type="PROSITE" id="PS00633">
    <property type="entry name" value="BROMODOMAIN_1"/>
    <property type="match status" value="1"/>
</dbReference>
<dbReference type="FunFam" id="1.10.8.60:FF:000016">
    <property type="entry name" value="ATPase family AAA domain-containing protein 2B"/>
    <property type="match status" value="1"/>
</dbReference>
<feature type="compositionally biased region" description="Basic residues" evidence="9">
    <location>
        <begin position="339"/>
        <end position="351"/>
    </location>
</feature>
<feature type="compositionally biased region" description="Basic and acidic residues" evidence="9">
    <location>
        <begin position="1249"/>
        <end position="1258"/>
    </location>
</feature>
<dbReference type="CDD" id="cd05528">
    <property type="entry name" value="Bromo_AAA"/>
    <property type="match status" value="1"/>
</dbReference>
<evidence type="ECO:0000259" key="10">
    <source>
        <dbReference type="PROSITE" id="PS50014"/>
    </source>
</evidence>
<comment type="function">
    <text evidence="5">Thought to form a complex that enhances transcription from repetitive DNA sequences by modulating chromatin structure.</text>
</comment>
<dbReference type="InterPro" id="IPR027417">
    <property type="entry name" value="P-loop_NTPase"/>
</dbReference>
<dbReference type="GO" id="GO:0016887">
    <property type="term" value="F:ATP hydrolysis activity"/>
    <property type="evidence" value="ECO:0007669"/>
    <property type="project" value="InterPro"/>
</dbReference>
<feature type="compositionally biased region" description="Low complexity" evidence="9">
    <location>
        <begin position="1357"/>
        <end position="1371"/>
    </location>
</feature>
<feature type="compositionally biased region" description="Gly residues" evidence="9">
    <location>
        <begin position="1138"/>
        <end position="1151"/>
    </location>
</feature>
<reference evidence="12" key="3">
    <citation type="submission" date="2020-05" db="UniProtKB">
        <authorList>
            <consortium name="EnsemblMetazoa"/>
        </authorList>
    </citation>
    <scope>IDENTIFICATION</scope>
    <source>
        <strain evidence="12">USDA</strain>
    </source>
</reference>
<dbReference type="OrthoDB" id="5421at2759"/>
<dbReference type="Gene3D" id="1.10.8.60">
    <property type="match status" value="1"/>
</dbReference>
<proteinExistence type="inferred from homology"/>
<dbReference type="InterPro" id="IPR003959">
    <property type="entry name" value="ATPase_AAA_core"/>
</dbReference>
<dbReference type="SMART" id="SM00382">
    <property type="entry name" value="AAA"/>
    <property type="match status" value="1"/>
</dbReference>
<dbReference type="EMBL" id="DS235271">
    <property type="protein sequence ID" value="EEB14139.1"/>
    <property type="molecule type" value="Genomic_DNA"/>
</dbReference>
<dbReference type="EnsemblMetazoa" id="PHUM284050-RA">
    <property type="protein sequence ID" value="PHUM284050-PA"/>
    <property type="gene ID" value="PHUM284050"/>
</dbReference>
<feature type="compositionally biased region" description="Basic and acidic residues" evidence="9">
    <location>
        <begin position="266"/>
        <end position="285"/>
    </location>
</feature>
<feature type="compositionally biased region" description="Polar residues" evidence="9">
    <location>
        <begin position="360"/>
        <end position="370"/>
    </location>
</feature>
<feature type="region of interest" description="Disordered" evidence="9">
    <location>
        <begin position="871"/>
        <end position="896"/>
    </location>
</feature>
<dbReference type="eggNOG" id="KOG0732">
    <property type="taxonomic scope" value="Eukaryota"/>
</dbReference>
<accession>E0VL83</accession>
<feature type="compositionally biased region" description="Low complexity" evidence="9">
    <location>
        <begin position="1072"/>
        <end position="1082"/>
    </location>
</feature>
<dbReference type="GO" id="GO:0045815">
    <property type="term" value="P:transcription initiation-coupled chromatin remodeling"/>
    <property type="evidence" value="ECO:0007669"/>
    <property type="project" value="TreeGrafter"/>
</dbReference>
<dbReference type="GO" id="GO:0005634">
    <property type="term" value="C:nucleus"/>
    <property type="evidence" value="ECO:0007669"/>
    <property type="project" value="TreeGrafter"/>
</dbReference>
<evidence type="ECO:0000313" key="11">
    <source>
        <dbReference type="EMBL" id="EEB14139.1"/>
    </source>
</evidence>
<dbReference type="InParanoid" id="E0VL83"/>
<dbReference type="FunFam" id="3.40.50.300:FF:000061">
    <property type="entry name" value="ATPase family, AAA domain-containing 2"/>
    <property type="match status" value="1"/>
</dbReference>
<dbReference type="PANTHER" id="PTHR23069">
    <property type="entry name" value="AAA DOMAIN-CONTAINING"/>
    <property type="match status" value="1"/>
</dbReference>
<feature type="compositionally biased region" description="Polar residues" evidence="9">
    <location>
        <begin position="1195"/>
        <end position="1204"/>
    </location>
</feature>
<dbReference type="KEGG" id="phu:Phum_PHUM284050"/>
<comment type="similarity">
    <text evidence="1">Belongs to the AAA ATPase family.</text>
</comment>
<dbReference type="RefSeq" id="XP_002426877.1">
    <property type="nucleotide sequence ID" value="XM_002426832.1"/>
</dbReference>
<dbReference type="Pfam" id="PF17862">
    <property type="entry name" value="AAA_lid_3"/>
    <property type="match status" value="1"/>
</dbReference>
<dbReference type="SUPFAM" id="SSF52540">
    <property type="entry name" value="P-loop containing nucleoside triphosphate hydrolases"/>
    <property type="match status" value="2"/>
</dbReference>
<organism>
    <name type="scientific">Pediculus humanus subsp. corporis</name>
    <name type="common">Body louse</name>
    <dbReference type="NCBI Taxonomy" id="121224"/>
    <lineage>
        <taxon>Eukaryota</taxon>
        <taxon>Metazoa</taxon>
        <taxon>Ecdysozoa</taxon>
        <taxon>Arthropoda</taxon>
        <taxon>Hexapoda</taxon>
        <taxon>Insecta</taxon>
        <taxon>Pterygota</taxon>
        <taxon>Neoptera</taxon>
        <taxon>Paraneoptera</taxon>
        <taxon>Psocodea</taxon>
        <taxon>Troctomorpha</taxon>
        <taxon>Phthiraptera</taxon>
        <taxon>Anoplura</taxon>
        <taxon>Pediculidae</taxon>
        <taxon>Pediculus</taxon>
    </lineage>
</organism>
<feature type="compositionally biased region" description="Low complexity" evidence="9">
    <location>
        <begin position="1128"/>
        <end position="1137"/>
    </location>
</feature>
<keyword evidence="13" id="KW-1185">Reference proteome</keyword>
<dbReference type="InterPro" id="IPR045199">
    <property type="entry name" value="ATAD2-like"/>
</dbReference>
<dbReference type="PROSITE" id="PS00674">
    <property type="entry name" value="AAA"/>
    <property type="match status" value="1"/>
</dbReference>
<evidence type="ECO:0000256" key="5">
    <source>
        <dbReference type="ARBA" id="ARBA00057193"/>
    </source>
</evidence>
<dbReference type="GO" id="GO:0005524">
    <property type="term" value="F:ATP binding"/>
    <property type="evidence" value="ECO:0007669"/>
    <property type="project" value="UniProtKB-KW"/>
</dbReference>
<dbReference type="Gene3D" id="3.40.50.300">
    <property type="entry name" value="P-loop containing nucleotide triphosphate hydrolases"/>
    <property type="match status" value="1"/>
</dbReference>
<dbReference type="InterPro" id="IPR003960">
    <property type="entry name" value="ATPase_AAA_CS"/>
</dbReference>
<dbReference type="HOGENOM" id="CLU_001448_3_1_1"/>
<dbReference type="STRING" id="121224.E0VL83"/>
<keyword evidence="2" id="KW-0547">Nucleotide-binding</keyword>
<dbReference type="CTD" id="8229501"/>
<feature type="compositionally biased region" description="Basic and acidic residues" evidence="9">
    <location>
        <begin position="122"/>
        <end position="135"/>
    </location>
</feature>
<dbReference type="SMART" id="SM00297">
    <property type="entry name" value="BROMO"/>
    <property type="match status" value="1"/>
</dbReference>
<feature type="compositionally biased region" description="Basic and acidic residues" evidence="9">
    <location>
        <begin position="1345"/>
        <end position="1356"/>
    </location>
</feature>
<feature type="compositionally biased region" description="Acidic residues" evidence="9">
    <location>
        <begin position="136"/>
        <end position="151"/>
    </location>
</feature>
<feature type="region of interest" description="Disordered" evidence="9">
    <location>
        <begin position="1345"/>
        <end position="1390"/>
    </location>
</feature>
<reference evidence="11" key="2">
    <citation type="submission" date="2007-04" db="EMBL/GenBank/DDBJ databases">
        <title>The genome of the human body louse.</title>
        <authorList>
            <consortium name="The Human Body Louse Genome Consortium"/>
            <person name="Kirkness E."/>
            <person name="Walenz B."/>
            <person name="Hass B."/>
            <person name="Bruggner R."/>
            <person name="Strausberg R."/>
        </authorList>
    </citation>
    <scope>NUCLEOTIDE SEQUENCE</scope>
    <source>
        <strain evidence="11">USDA</strain>
    </source>
</reference>
<keyword evidence="4 8" id="KW-0103">Bromodomain</keyword>
<name>E0VL83_PEDHC</name>
<feature type="compositionally biased region" description="Basic and acidic residues" evidence="9">
    <location>
        <begin position="1033"/>
        <end position="1048"/>
    </location>
</feature>
<dbReference type="PANTHER" id="PTHR23069:SF0">
    <property type="entry name" value="TAT-BINDING HOMOLOG 7"/>
    <property type="match status" value="1"/>
</dbReference>
<dbReference type="PRINTS" id="PR00503">
    <property type="entry name" value="BROMODOMAIN"/>
</dbReference>
<feature type="compositionally biased region" description="Basic and acidic residues" evidence="9">
    <location>
        <begin position="325"/>
        <end position="338"/>
    </location>
</feature>
<evidence type="ECO:0000256" key="7">
    <source>
        <dbReference type="ARBA" id="ARBA00075625"/>
    </source>
</evidence>
<dbReference type="GO" id="GO:0042393">
    <property type="term" value="F:histone binding"/>
    <property type="evidence" value="ECO:0007669"/>
    <property type="project" value="TreeGrafter"/>
</dbReference>
<evidence type="ECO:0000256" key="8">
    <source>
        <dbReference type="PROSITE-ProRule" id="PRU00035"/>
    </source>
</evidence>
<dbReference type="Proteomes" id="UP000009046">
    <property type="component" value="Unassembled WGS sequence"/>
</dbReference>
<feature type="compositionally biased region" description="Low complexity" evidence="9">
    <location>
        <begin position="111"/>
        <end position="121"/>
    </location>
</feature>
<dbReference type="InterPro" id="IPR041569">
    <property type="entry name" value="AAA_lid_3"/>
</dbReference>
<dbReference type="GO" id="GO:0006334">
    <property type="term" value="P:nucleosome assembly"/>
    <property type="evidence" value="ECO:0007669"/>
    <property type="project" value="TreeGrafter"/>
</dbReference>
<feature type="region of interest" description="Disordered" evidence="9">
    <location>
        <begin position="1027"/>
        <end position="1165"/>
    </location>
</feature>
<feature type="compositionally biased region" description="Basic and acidic residues" evidence="9">
    <location>
        <begin position="1372"/>
        <end position="1390"/>
    </location>
</feature>
<keyword evidence="3" id="KW-0067">ATP-binding</keyword>
<feature type="compositionally biased region" description="Pro residues" evidence="9">
    <location>
        <begin position="883"/>
        <end position="893"/>
    </location>
</feature>
<dbReference type="GO" id="GO:0003682">
    <property type="term" value="F:chromatin binding"/>
    <property type="evidence" value="ECO:0007669"/>
    <property type="project" value="TreeGrafter"/>
</dbReference>
<feature type="compositionally biased region" description="Basic and acidic residues" evidence="9">
    <location>
        <begin position="1083"/>
        <end position="1094"/>
    </location>
</feature>
<dbReference type="PROSITE" id="PS50014">
    <property type="entry name" value="BROMODOMAIN_2"/>
    <property type="match status" value="1"/>
</dbReference>
<dbReference type="GO" id="GO:0006337">
    <property type="term" value="P:nucleosome disassembly"/>
    <property type="evidence" value="ECO:0007669"/>
    <property type="project" value="TreeGrafter"/>
</dbReference>
<evidence type="ECO:0000256" key="1">
    <source>
        <dbReference type="ARBA" id="ARBA00006914"/>
    </source>
</evidence>
<dbReference type="Gene3D" id="1.20.920.10">
    <property type="entry name" value="Bromodomain-like"/>
    <property type="match status" value="1"/>
</dbReference>
<gene>
    <name evidence="12" type="primary">8229501</name>
    <name evidence="11" type="ORF">Phum_PHUM284050</name>
</gene>
<dbReference type="Pfam" id="PF00439">
    <property type="entry name" value="Bromodomain"/>
    <property type="match status" value="1"/>
</dbReference>
<evidence type="ECO:0000256" key="4">
    <source>
        <dbReference type="ARBA" id="ARBA00023117"/>
    </source>
</evidence>
<evidence type="ECO:0000256" key="3">
    <source>
        <dbReference type="ARBA" id="ARBA00022840"/>
    </source>
</evidence>
<protein>
    <recommendedName>
        <fullName evidence="6">Tat-binding homolog 7</fullName>
    </recommendedName>
    <alternativeName>
        <fullName evidence="7">Lin-48 expression abnormal protein 1</fullName>
    </alternativeName>
</protein>
<dbReference type="EMBL" id="AAZO01003301">
    <property type="status" value="NOT_ANNOTATED_CDS"/>
    <property type="molecule type" value="Genomic_DNA"/>
</dbReference>
<dbReference type="SUPFAM" id="SSF47370">
    <property type="entry name" value="Bromodomain"/>
    <property type="match status" value="1"/>
</dbReference>
<feature type="compositionally biased region" description="Low complexity" evidence="9">
    <location>
        <begin position="1211"/>
        <end position="1227"/>
    </location>
</feature>
<dbReference type="Pfam" id="PF00004">
    <property type="entry name" value="AAA"/>
    <property type="match status" value="1"/>
</dbReference>
<feature type="region of interest" description="Disordered" evidence="9">
    <location>
        <begin position="1195"/>
        <end position="1258"/>
    </location>
</feature>
<evidence type="ECO:0000313" key="13">
    <source>
        <dbReference type="Proteomes" id="UP000009046"/>
    </source>
</evidence>
<dbReference type="InterPro" id="IPR018359">
    <property type="entry name" value="Bromodomain_CS"/>
</dbReference>
<evidence type="ECO:0000256" key="9">
    <source>
        <dbReference type="SAM" id="MobiDB-lite"/>
    </source>
</evidence>
<dbReference type="InterPro" id="IPR036427">
    <property type="entry name" value="Bromodomain-like_sf"/>
</dbReference>
<feature type="compositionally biased region" description="Basic and acidic residues" evidence="9">
    <location>
        <begin position="1152"/>
        <end position="1161"/>
    </location>
</feature>
<sequence length="1390" mass="158964">MNNDTDFHVTNQGDSNMRWGRELRTRYRRNYRTMDRISKQHPTRACRLRLSTRTIDYFDDIDDIDIPYNDDDEEDVDEDETIFSPVKSKRKYSTDRRINKASLPSRTLAQNNFTENNTANETNEKSTENGIKTEYDNDQDVEGEGEAEGEGEGTQTVLRGYPPMYRGQENAVENGSSNDDATRDEEVQQTEENDTKPIVDNSEDLYTAIKRKRRQRIPYSPSADMTVKSRLRERRNRVTVNADSSESEESQASSVHPVQRRRRSLRRDDSSDESSRRRPMADKGKVYHLRQNKPAVERFQVANNNRPTRRSSRLVLCSVPSRYQRKNEDSSSSDEERFQRKKAKSLAKARSRCMPLNYKPSDSNQLQKTPVHSAKTPATSAGPKGPADVDPMAIDTSIRFDKVGGLESHLKCLKEMVVFPLMYREIFDKFKIQPPKGVLFHGPPGTGKTLIARALANECSQGDRKVSFFMRKGADCLSKWVGESERQLRLLFEQAFQMRPSIIFFDEIDGLAPVRSSKQDQIHASIVSTLLAFLDGLDDRGEIIVIGATNRIDAIDPALRRPGRFDRELYFPLPGKKEREEILTIHTKPWDSPPSQQLMAHLAEKSVGYCGSDLRLLCSEAVVQALRRRYPQIYKSSQKLLLQADAVNVEEEDFKIAQSRIIPASSRVNPSPRSRLSDIVAPLLEAQLDTSISVIKNIFPHSLPVSKTELCKKPIYRPHYVVCGSDENFGQTSHIAPALLDFMEHIPMHTISLSTIFELSNRNPEEAIIQIIREATRNPPSVIYLPCIDKWWDHLSFTAHEILLDKIQSIPITSPVLLLGTSHSSYSDLNSEIKSIFKYDSMDMRKPNRDEREKFFKPLFMEHCLKIPDPPEPKEEDWEELPIAPPPPPPPPSSLEMEELHNQEEHKLRELRIFLRDICSKLARNRQFFMFTKPVDVKEVPDYLNIIKKPMDLETMMTNIDLHRYNSAQEFLFDVDLIVRNALEYNPERDSEDKLIRHRACSLRDTAYTLIKAEMDTDFEEECRKISKKRREKKEEEERLKLEEKNNSENETENNNTVNSSHPLEPFLTTCNSKGSINSENNGGKKKENGKVKSDPPLSTYLNSSERIKRRKKMDWARGLLRKKIKKNANSSKNSNEGGNGGNGGGGGGKGGDGEEKEIKSELNSSFSNCESSCHVIDGSFQDSDKTLEQGTSVKMNNSTNFNENNKRPRSISNSSSNQNGKSPSSSPEKNFVDAPAMNSCKKRKTGRKKLDLDSEKDSNDEIKINVNELENLWKELTERTENCSLESLLDCHSMLFRIIFKYQNVWDRSELIEELTTEFIKLEKLCLINKKTDDDVSRMESMSWEKIENDEKNENSTKMATTTTTTTTTNGKKEGEEEELKSGTETEAE</sequence>
<dbReference type="InterPro" id="IPR003593">
    <property type="entry name" value="AAA+_ATPase"/>
</dbReference>